<keyword evidence="2" id="KW-1185">Reference proteome</keyword>
<dbReference type="EMBL" id="BAAAQN010000028">
    <property type="protein sequence ID" value="GAA2039254.1"/>
    <property type="molecule type" value="Genomic_DNA"/>
</dbReference>
<evidence type="ECO:0000313" key="1">
    <source>
        <dbReference type="EMBL" id="GAA2039254.1"/>
    </source>
</evidence>
<reference evidence="2" key="1">
    <citation type="journal article" date="2019" name="Int. J. Syst. Evol. Microbiol.">
        <title>The Global Catalogue of Microorganisms (GCM) 10K type strain sequencing project: providing services to taxonomists for standard genome sequencing and annotation.</title>
        <authorList>
            <consortium name="The Broad Institute Genomics Platform"/>
            <consortium name="The Broad Institute Genome Sequencing Center for Infectious Disease"/>
            <person name="Wu L."/>
            <person name="Ma J."/>
        </authorList>
    </citation>
    <scope>NUCLEOTIDE SEQUENCE [LARGE SCALE GENOMIC DNA]</scope>
    <source>
        <strain evidence="2">JCM 16014</strain>
    </source>
</reference>
<comment type="caution">
    <text evidence="1">The sequence shown here is derived from an EMBL/GenBank/DDBJ whole genome shotgun (WGS) entry which is preliminary data.</text>
</comment>
<gene>
    <name evidence="1" type="ORF">GCM10009839_46420</name>
</gene>
<evidence type="ECO:0000313" key="2">
    <source>
        <dbReference type="Proteomes" id="UP001500751"/>
    </source>
</evidence>
<accession>A0ABP5G2V0</accession>
<protein>
    <submittedName>
        <fullName evidence="1">Uncharacterized protein</fullName>
    </submittedName>
</protein>
<proteinExistence type="predicted"/>
<dbReference type="RefSeq" id="WP_344667746.1">
    <property type="nucleotide sequence ID" value="NZ_BAAAQN010000028.1"/>
</dbReference>
<organism evidence="1 2">
    <name type="scientific">Catenulispora yoronensis</name>
    <dbReference type="NCBI Taxonomy" id="450799"/>
    <lineage>
        <taxon>Bacteria</taxon>
        <taxon>Bacillati</taxon>
        <taxon>Actinomycetota</taxon>
        <taxon>Actinomycetes</taxon>
        <taxon>Catenulisporales</taxon>
        <taxon>Catenulisporaceae</taxon>
        <taxon>Catenulispora</taxon>
    </lineage>
</organism>
<dbReference type="Proteomes" id="UP001500751">
    <property type="component" value="Unassembled WGS sequence"/>
</dbReference>
<name>A0ABP5G2V0_9ACTN</name>
<sequence>MTATAEPTTDRTAALTGALTEQGWTYTREPYAEPQFRIQVHPLDSPDGRLHIDASRHRDDGFMIARLSAEAVRTDPGRRPGWMVELHEVPLPVALAAVKAADPDHRPASAAEIAAALTADGWTQREDITERGRLLERAWDSPDCTSNLSHLPGDKFESGYWLVSRPGPDGKNAESQISQYTPAAVITTLALTD</sequence>